<keyword evidence="3 14" id="KW-1003">Cell membrane</keyword>
<dbReference type="Pfam" id="PF07730">
    <property type="entry name" value="HisKA_3"/>
    <property type="match status" value="1"/>
</dbReference>
<dbReference type="AlphaFoldDB" id="A0A4R1L4T5"/>
<evidence type="ECO:0000256" key="4">
    <source>
        <dbReference type="ARBA" id="ARBA00022519"/>
    </source>
</evidence>
<dbReference type="CDD" id="cd06225">
    <property type="entry name" value="HAMP"/>
    <property type="match status" value="1"/>
</dbReference>
<keyword evidence="10 14" id="KW-0067">ATP-binding</keyword>
<keyword evidence="8 14" id="KW-0547">Nucleotide-binding</keyword>
<evidence type="ECO:0000256" key="9">
    <source>
        <dbReference type="ARBA" id="ARBA00022777"/>
    </source>
</evidence>
<dbReference type="GO" id="GO:0000155">
    <property type="term" value="F:phosphorelay sensor kinase activity"/>
    <property type="evidence" value="ECO:0007669"/>
    <property type="project" value="UniProtKB-UniRule"/>
</dbReference>
<dbReference type="PROSITE" id="PS50109">
    <property type="entry name" value="HIS_KIN"/>
    <property type="match status" value="1"/>
</dbReference>
<dbReference type="PANTHER" id="PTHR24421">
    <property type="entry name" value="NITRATE/NITRITE SENSOR PROTEIN NARX-RELATED"/>
    <property type="match status" value="1"/>
</dbReference>
<evidence type="ECO:0000256" key="13">
    <source>
        <dbReference type="ARBA" id="ARBA00023136"/>
    </source>
</evidence>
<keyword evidence="4 14" id="KW-0997">Cell inner membrane</keyword>
<feature type="transmembrane region" description="Helical" evidence="15">
    <location>
        <begin position="28"/>
        <end position="49"/>
    </location>
</feature>
<dbReference type="PROSITE" id="PS50885">
    <property type="entry name" value="HAMP"/>
    <property type="match status" value="1"/>
</dbReference>
<feature type="domain" description="HAMP" evidence="17">
    <location>
        <begin position="190"/>
        <end position="243"/>
    </location>
</feature>
<evidence type="ECO:0000256" key="1">
    <source>
        <dbReference type="ARBA" id="ARBA00000085"/>
    </source>
</evidence>
<dbReference type="InterPro" id="IPR011712">
    <property type="entry name" value="Sig_transdc_His_kin_sub3_dim/P"/>
</dbReference>
<dbReference type="SUPFAM" id="SSF55874">
    <property type="entry name" value="ATPase domain of HSP90 chaperone/DNA topoisomerase II/histidine kinase"/>
    <property type="match status" value="1"/>
</dbReference>
<feature type="transmembrane region" description="Helical" evidence="15">
    <location>
        <begin position="163"/>
        <end position="185"/>
    </location>
</feature>
<accession>A0A4R1L4T5</accession>
<keyword evidence="11 15" id="KW-1133">Transmembrane helix</keyword>
<comment type="caution">
    <text evidence="18">The sequence shown here is derived from an EMBL/GenBank/DDBJ whole genome shotgun (WGS) entry which is preliminary data.</text>
</comment>
<dbReference type="EMBL" id="SMGJ01000001">
    <property type="protein sequence ID" value="TCK71239.1"/>
    <property type="molecule type" value="Genomic_DNA"/>
</dbReference>
<dbReference type="InterPro" id="IPR016380">
    <property type="entry name" value="Sig_transdc_His_kin_NarX/NarQ"/>
</dbReference>
<dbReference type="InterPro" id="IPR036890">
    <property type="entry name" value="HATPase_C_sf"/>
</dbReference>
<keyword evidence="12 14" id="KW-0902">Two-component regulatory system</keyword>
<gene>
    <name evidence="18" type="ORF">EV692_0306</name>
</gene>
<dbReference type="SUPFAM" id="SSF158472">
    <property type="entry name" value="HAMP domain-like"/>
    <property type="match status" value="1"/>
</dbReference>
<comment type="subcellular location">
    <subcellularLocation>
        <location evidence="2">Cell inner membrane</location>
        <topology evidence="2">Multi-pass membrane protein</topology>
    </subcellularLocation>
</comment>
<evidence type="ECO:0000256" key="14">
    <source>
        <dbReference type="PIRNR" id="PIRNR003167"/>
    </source>
</evidence>
<dbReference type="PANTHER" id="PTHR24421:SF10">
    <property type="entry name" value="NITRATE_NITRITE SENSOR PROTEIN NARQ"/>
    <property type="match status" value="1"/>
</dbReference>
<proteinExistence type="predicted"/>
<dbReference type="SMART" id="SM00387">
    <property type="entry name" value="HATPase_c"/>
    <property type="match status" value="1"/>
</dbReference>
<evidence type="ECO:0000256" key="8">
    <source>
        <dbReference type="ARBA" id="ARBA00022741"/>
    </source>
</evidence>
<evidence type="ECO:0000256" key="5">
    <source>
        <dbReference type="ARBA" id="ARBA00022553"/>
    </source>
</evidence>
<sequence>MAQAIVPFFIIVGSVVNKKTSVSSSVSNYLLAVMGFVSIIAAVAFAIMASNRSDAEVINVAGSLRMQSYRILHELQYEPEQVKKHLIEYRKTLHASSLRKIDQQFITPDSLKYHYDDLIRQWQKLEYYALHQNQQAYRQELVPYVGKVDNFVFALQQFAEKKLIYTTAIIVISLLAIVIMVAYIISFMRTRIVTPLRQLTDASVQIQMRQFQHIPLDIYRNDELGSLAQAFTQMSSELSKVYSNLEQTLDDKTQKLIQTNRTLAMLYYCSQTLTLVNIDREHLRSVLQNVMATEHLRVLELEIIGAEHWNILLGEPLQQLTWQMTDIEIEGQQLGVLRWQAGLPCPDPRTMQNIAQIFARTLYFHQTQRQQQQLLLMEERSIIARELHDSLAQVLSFLQIQLTLLKHSLAKDSEQAKAKSQAILTEFEQALSDGCLQLRELLATFRLTVQEANLKLALEQVIDSLRNQTESHLSVACSLPSQTFTPQQLIHALQIVREATLNAVKHAKAKHIEIIAHTNIDGEQELLVRDDGIGIPSLEEPEGHYGLRIMEERSRQLNATLTITNRTSGGTEVKILLPNIIKTTH</sequence>
<evidence type="ECO:0000256" key="10">
    <source>
        <dbReference type="ARBA" id="ARBA00022840"/>
    </source>
</evidence>
<dbReference type="Gene3D" id="1.20.120.960">
    <property type="entry name" value="Histidine kinase NarX, sensor domain"/>
    <property type="match status" value="1"/>
</dbReference>
<evidence type="ECO:0000259" key="17">
    <source>
        <dbReference type="PROSITE" id="PS50885"/>
    </source>
</evidence>
<feature type="domain" description="Histidine kinase" evidence="16">
    <location>
        <begin position="382"/>
        <end position="581"/>
    </location>
</feature>
<dbReference type="SMART" id="SM00304">
    <property type="entry name" value="HAMP"/>
    <property type="match status" value="1"/>
</dbReference>
<dbReference type="InterPro" id="IPR029095">
    <property type="entry name" value="NarX-like_N"/>
</dbReference>
<dbReference type="Proteomes" id="UP000295496">
    <property type="component" value="Unassembled WGS sequence"/>
</dbReference>
<evidence type="ECO:0000313" key="19">
    <source>
        <dbReference type="Proteomes" id="UP000295496"/>
    </source>
</evidence>
<dbReference type="EC" id="2.7.13.3" evidence="14"/>
<evidence type="ECO:0000256" key="3">
    <source>
        <dbReference type="ARBA" id="ARBA00022475"/>
    </source>
</evidence>
<dbReference type="Gene3D" id="6.10.340.10">
    <property type="match status" value="1"/>
</dbReference>
<evidence type="ECO:0000256" key="7">
    <source>
        <dbReference type="ARBA" id="ARBA00022692"/>
    </source>
</evidence>
<dbReference type="PIRSF" id="PIRSF003167">
    <property type="entry name" value="STHK_NarX/NarQ"/>
    <property type="match status" value="1"/>
</dbReference>
<dbReference type="InterPro" id="IPR005467">
    <property type="entry name" value="His_kinase_dom"/>
</dbReference>
<comment type="catalytic activity">
    <reaction evidence="1 14">
        <text>ATP + protein L-histidine = ADP + protein N-phospho-L-histidine.</text>
        <dbReference type="EC" id="2.7.13.3"/>
    </reaction>
</comment>
<dbReference type="GO" id="GO:0005886">
    <property type="term" value="C:plasma membrane"/>
    <property type="evidence" value="ECO:0007669"/>
    <property type="project" value="UniProtKB-SubCell"/>
</dbReference>
<dbReference type="InterPro" id="IPR050482">
    <property type="entry name" value="Sensor_HK_TwoCompSys"/>
</dbReference>
<reference evidence="18 19" key="1">
    <citation type="submission" date="2019-03" db="EMBL/GenBank/DDBJ databases">
        <title>Genomic Encyclopedia of Type Strains, Phase IV (KMG-IV): sequencing the most valuable type-strain genomes for metagenomic binning, comparative biology and taxonomic classification.</title>
        <authorList>
            <person name="Goeker M."/>
        </authorList>
    </citation>
    <scope>NUCLEOTIDE SEQUENCE [LARGE SCALE GENOMIC DNA]</scope>
    <source>
        <strain evidence="18 19">DSM 10053</strain>
    </source>
</reference>
<organism evidence="18 19">
    <name type="scientific">Lonepinella koalarum</name>
    <dbReference type="NCBI Taxonomy" id="53417"/>
    <lineage>
        <taxon>Bacteria</taxon>
        <taxon>Pseudomonadati</taxon>
        <taxon>Pseudomonadota</taxon>
        <taxon>Gammaproteobacteria</taxon>
        <taxon>Pasteurellales</taxon>
        <taxon>Pasteurellaceae</taxon>
        <taxon>Lonepinella</taxon>
    </lineage>
</organism>
<keyword evidence="19" id="KW-1185">Reference proteome</keyword>
<dbReference type="CDD" id="cd16917">
    <property type="entry name" value="HATPase_UhpB-NarQ-NarX-like"/>
    <property type="match status" value="1"/>
</dbReference>
<dbReference type="Gene3D" id="1.20.5.1930">
    <property type="match status" value="1"/>
</dbReference>
<dbReference type="NCBIfam" id="NF008184">
    <property type="entry name" value="PRK10935.1"/>
    <property type="match status" value="1"/>
</dbReference>
<name>A0A4R1L4T5_9PAST</name>
<evidence type="ECO:0000259" key="16">
    <source>
        <dbReference type="PROSITE" id="PS50109"/>
    </source>
</evidence>
<keyword evidence="13 14" id="KW-0472">Membrane</keyword>
<evidence type="ECO:0000313" key="18">
    <source>
        <dbReference type="EMBL" id="TCK71239.1"/>
    </source>
</evidence>
<keyword evidence="7 15" id="KW-0812">Transmembrane</keyword>
<evidence type="ECO:0000256" key="15">
    <source>
        <dbReference type="SAM" id="Phobius"/>
    </source>
</evidence>
<dbReference type="Pfam" id="PF13675">
    <property type="entry name" value="PilJ"/>
    <property type="match status" value="1"/>
</dbReference>
<evidence type="ECO:0000256" key="12">
    <source>
        <dbReference type="ARBA" id="ARBA00023012"/>
    </source>
</evidence>
<dbReference type="InterPro" id="IPR003594">
    <property type="entry name" value="HATPase_dom"/>
</dbReference>
<dbReference type="Gene3D" id="3.30.565.10">
    <property type="entry name" value="Histidine kinase-like ATPase, C-terminal domain"/>
    <property type="match status" value="1"/>
</dbReference>
<dbReference type="GO" id="GO:0005524">
    <property type="term" value="F:ATP binding"/>
    <property type="evidence" value="ECO:0007669"/>
    <property type="project" value="UniProtKB-UniRule"/>
</dbReference>
<keyword evidence="5" id="KW-0597">Phosphoprotein</keyword>
<evidence type="ECO:0000256" key="6">
    <source>
        <dbReference type="ARBA" id="ARBA00022679"/>
    </source>
</evidence>
<keyword evidence="6 14" id="KW-0808">Transferase</keyword>
<dbReference type="Pfam" id="PF00672">
    <property type="entry name" value="HAMP"/>
    <property type="match status" value="1"/>
</dbReference>
<dbReference type="GO" id="GO:0046983">
    <property type="term" value="F:protein dimerization activity"/>
    <property type="evidence" value="ECO:0007669"/>
    <property type="project" value="UniProtKB-UniRule"/>
</dbReference>
<dbReference type="Pfam" id="PF02518">
    <property type="entry name" value="HATPase_c"/>
    <property type="match status" value="1"/>
</dbReference>
<evidence type="ECO:0000256" key="2">
    <source>
        <dbReference type="ARBA" id="ARBA00004429"/>
    </source>
</evidence>
<keyword evidence="9 14" id="KW-0418">Kinase</keyword>
<evidence type="ECO:0000256" key="11">
    <source>
        <dbReference type="ARBA" id="ARBA00022989"/>
    </source>
</evidence>
<dbReference type="InterPro" id="IPR042295">
    <property type="entry name" value="NarX-like_N_sf"/>
</dbReference>
<protein>
    <recommendedName>
        <fullName evidence="14">Sensor protein</fullName>
        <ecNumber evidence="14">2.7.13.3</ecNumber>
    </recommendedName>
</protein>
<dbReference type="InterPro" id="IPR003660">
    <property type="entry name" value="HAMP_dom"/>
</dbReference>
<dbReference type="CDD" id="cd22899">
    <property type="entry name" value="NarQ_sensor"/>
    <property type="match status" value="1"/>
</dbReference>